<dbReference type="GO" id="GO:0016579">
    <property type="term" value="P:protein deubiquitination"/>
    <property type="evidence" value="ECO:0007669"/>
    <property type="project" value="InterPro"/>
</dbReference>
<dbReference type="InterPro" id="IPR001394">
    <property type="entry name" value="Peptidase_C19_UCH"/>
</dbReference>
<organism evidence="4 5">
    <name type="scientific">Stentor coeruleus</name>
    <dbReference type="NCBI Taxonomy" id="5963"/>
    <lineage>
        <taxon>Eukaryota</taxon>
        <taxon>Sar</taxon>
        <taxon>Alveolata</taxon>
        <taxon>Ciliophora</taxon>
        <taxon>Postciliodesmatophora</taxon>
        <taxon>Heterotrichea</taxon>
        <taxon>Heterotrichida</taxon>
        <taxon>Stentoridae</taxon>
        <taxon>Stentor</taxon>
    </lineage>
</organism>
<gene>
    <name evidence="4" type="ORF">SteCoe_6710</name>
</gene>
<dbReference type="InterPro" id="IPR038765">
    <property type="entry name" value="Papain-like_cys_pep_sf"/>
</dbReference>
<dbReference type="SUPFAM" id="SSF54001">
    <property type="entry name" value="Cysteine proteinases"/>
    <property type="match status" value="1"/>
</dbReference>
<proteinExistence type="predicted"/>
<dbReference type="PROSITE" id="PS50235">
    <property type="entry name" value="USP_3"/>
    <property type="match status" value="1"/>
</dbReference>
<evidence type="ECO:0000313" key="5">
    <source>
        <dbReference type="Proteomes" id="UP000187209"/>
    </source>
</evidence>
<dbReference type="Gene3D" id="3.90.70.10">
    <property type="entry name" value="Cysteine proteinases"/>
    <property type="match status" value="1"/>
</dbReference>
<comment type="caution">
    <text evidence="4">The sequence shown here is derived from an EMBL/GenBank/DDBJ whole genome shotgun (WGS) entry which is preliminary data.</text>
</comment>
<dbReference type="PANTHER" id="PTHR22975">
    <property type="entry name" value="UBIQUITIN SPECIFIC PROTEINASE"/>
    <property type="match status" value="1"/>
</dbReference>
<evidence type="ECO:0000256" key="1">
    <source>
        <dbReference type="ARBA" id="ARBA00022786"/>
    </source>
</evidence>
<accession>A0A1R2CPE5</accession>
<dbReference type="InterPro" id="IPR028889">
    <property type="entry name" value="USP"/>
</dbReference>
<reference evidence="4 5" key="1">
    <citation type="submission" date="2016-11" db="EMBL/GenBank/DDBJ databases">
        <title>The macronuclear genome of Stentor coeruleus: a giant cell with tiny introns.</title>
        <authorList>
            <person name="Slabodnick M."/>
            <person name="Ruby J.G."/>
            <person name="Reiff S.B."/>
            <person name="Swart E.C."/>
            <person name="Gosai S."/>
            <person name="Prabakaran S."/>
            <person name="Witkowska E."/>
            <person name="Larue G.E."/>
            <person name="Fisher S."/>
            <person name="Freeman R.M."/>
            <person name="Gunawardena J."/>
            <person name="Chu W."/>
            <person name="Stover N.A."/>
            <person name="Gregory B.D."/>
            <person name="Nowacki M."/>
            <person name="Derisi J."/>
            <person name="Roy S.W."/>
            <person name="Marshall W.F."/>
            <person name="Sood P."/>
        </authorList>
    </citation>
    <scope>NUCLEOTIDE SEQUENCE [LARGE SCALE GENOMIC DNA]</scope>
    <source>
        <strain evidence="4">WM001</strain>
    </source>
</reference>
<keyword evidence="2" id="KW-0378">Hydrolase</keyword>
<dbReference type="Pfam" id="PF00443">
    <property type="entry name" value="UCH"/>
    <property type="match status" value="1"/>
</dbReference>
<name>A0A1R2CPE5_9CILI</name>
<dbReference type="CDD" id="cd02257">
    <property type="entry name" value="Peptidase_C19"/>
    <property type="match status" value="1"/>
</dbReference>
<evidence type="ECO:0000256" key="2">
    <source>
        <dbReference type="ARBA" id="ARBA00022801"/>
    </source>
</evidence>
<keyword evidence="1" id="KW-0833">Ubl conjugation pathway</keyword>
<dbReference type="PANTHER" id="PTHR22975:SF9">
    <property type="entry name" value="ECHINUS SPLICE FORM 3"/>
    <property type="match status" value="1"/>
</dbReference>
<sequence>MESDSRPKKLINKGENNCFINVVVQILWNSKEAREQIMKVLHSHLFEGQCITCEIANLFINMKYSDTDSFSTQSLRHTLANADLDQIDFVDHRMGCAIETCEKILDLLHKESLIPGNENCNNECISHKYFSFEYCEEFNCCGMFEIGDVQQGFLLRLYANELENAFLMVNNEACSFEDFLKIAVDNGMRSEVCKVCGNEKKVIKRWISTARIFLISIVWDPENTHFSKFLLNSLSRILRSRRVFTAEDKQELTEKYYFRGMICYQYSHYCAFIYIEEEKSWYQVDDSYVKKMPNFKSIVTMMTSNKSIPVLLLYEIAPNNPNPVPAPVPKTDSLLKPSIVRKALPKNRDDCCLIF</sequence>
<dbReference type="EMBL" id="MPUH01000094">
    <property type="protein sequence ID" value="OMJ90840.1"/>
    <property type="molecule type" value="Genomic_DNA"/>
</dbReference>
<dbReference type="OrthoDB" id="10264738at2759"/>
<dbReference type="Proteomes" id="UP000187209">
    <property type="component" value="Unassembled WGS sequence"/>
</dbReference>
<keyword evidence="5" id="KW-1185">Reference proteome</keyword>
<feature type="domain" description="USP" evidence="3">
    <location>
        <begin position="8"/>
        <end position="317"/>
    </location>
</feature>
<protein>
    <recommendedName>
        <fullName evidence="3">USP domain-containing protein</fullName>
    </recommendedName>
</protein>
<dbReference type="GO" id="GO:0004843">
    <property type="term" value="F:cysteine-type deubiquitinase activity"/>
    <property type="evidence" value="ECO:0007669"/>
    <property type="project" value="InterPro"/>
</dbReference>
<dbReference type="InterPro" id="IPR052398">
    <property type="entry name" value="Ubiquitin_hydrolase_53/54"/>
</dbReference>
<evidence type="ECO:0000313" key="4">
    <source>
        <dbReference type="EMBL" id="OMJ90840.1"/>
    </source>
</evidence>
<dbReference type="AlphaFoldDB" id="A0A1R2CPE5"/>
<evidence type="ECO:0000259" key="3">
    <source>
        <dbReference type="PROSITE" id="PS50235"/>
    </source>
</evidence>